<dbReference type="InterPro" id="IPR029063">
    <property type="entry name" value="SAM-dependent_MTases_sf"/>
</dbReference>
<dbReference type="OrthoDB" id="506498at2759"/>
<keyword evidence="1" id="KW-0812">Transmembrane</keyword>
<proteinExistence type="predicted"/>
<dbReference type="AlphaFoldDB" id="R7U4K8"/>
<gene>
    <name evidence="2" type="ORF">CAPTEDRAFT_169490</name>
</gene>
<dbReference type="STRING" id="283909.R7U4K8"/>
<reference evidence="4" key="1">
    <citation type="submission" date="2012-12" db="EMBL/GenBank/DDBJ databases">
        <authorList>
            <person name="Hellsten U."/>
            <person name="Grimwood J."/>
            <person name="Chapman J.A."/>
            <person name="Shapiro H."/>
            <person name="Aerts A."/>
            <person name="Otillar R.P."/>
            <person name="Terry A.Y."/>
            <person name="Boore J.L."/>
            <person name="Simakov O."/>
            <person name="Marletaz F."/>
            <person name="Cho S.-J."/>
            <person name="Edsinger-Gonzales E."/>
            <person name="Havlak P."/>
            <person name="Kuo D.-H."/>
            <person name="Larsson T."/>
            <person name="Lv J."/>
            <person name="Arendt D."/>
            <person name="Savage R."/>
            <person name="Osoegawa K."/>
            <person name="de Jong P."/>
            <person name="Lindberg D.R."/>
            <person name="Seaver E.C."/>
            <person name="Weisblat D.A."/>
            <person name="Putnam N.H."/>
            <person name="Grigoriev I.V."/>
            <person name="Rokhsar D.S."/>
        </authorList>
    </citation>
    <scope>NUCLEOTIDE SEQUENCE</scope>
    <source>
        <strain evidence="4">I ESC-2004</strain>
    </source>
</reference>
<dbReference type="EnsemblMetazoa" id="CapteT169490">
    <property type="protein sequence ID" value="CapteP169490"/>
    <property type="gene ID" value="CapteG169490"/>
</dbReference>
<dbReference type="EMBL" id="KB307721">
    <property type="protein sequence ID" value="ELT98626.1"/>
    <property type="molecule type" value="Genomic_DNA"/>
</dbReference>
<keyword evidence="4" id="KW-1185">Reference proteome</keyword>
<evidence type="ECO:0000313" key="2">
    <source>
        <dbReference type="EMBL" id="ELT98626.1"/>
    </source>
</evidence>
<dbReference type="Proteomes" id="UP000014760">
    <property type="component" value="Unassembled WGS sequence"/>
</dbReference>
<protein>
    <recommendedName>
        <fullName evidence="5">Methyltransferase type 11 domain-containing protein</fullName>
    </recommendedName>
</protein>
<name>R7U4K8_CAPTE</name>
<evidence type="ECO:0000313" key="4">
    <source>
        <dbReference type="Proteomes" id="UP000014760"/>
    </source>
</evidence>
<dbReference type="Gene3D" id="3.40.50.150">
    <property type="entry name" value="Vaccinia Virus protein VP39"/>
    <property type="match status" value="1"/>
</dbReference>
<sequence>MAQVWGIDHRYLVASTFAVAAGAALYSTYKLRKLQRRLATQEEENIYESEKSLQEYLLFHYAAPSEVFLWDAAPKDAFDFPRRCADMCIEYFDAKAGVPNRALDIGCAVGRHTFELTKCFDDVVGIDYSHSFVDACNELKKTGSMSYKMLLEGDLYQDLQAVVNPALDREKSSFQQGDACCLSSTLGQFGCVLAANLICRLHTPKDFLISLSKLVAPGGTLVITSPYTFLREYTPRENWVGAYKKDDGTEFTGFQGLKTILGPHFDFLADDNFPFFIRETRRKNQWTVAHVTVWRRKN</sequence>
<dbReference type="NCBIfam" id="TIGR04345">
    <property type="entry name" value="ovoA_Cterm"/>
    <property type="match status" value="1"/>
</dbReference>
<evidence type="ECO:0000256" key="1">
    <source>
        <dbReference type="SAM" id="Phobius"/>
    </source>
</evidence>
<dbReference type="InterPro" id="IPR027625">
    <property type="entry name" value="OvoA_Cterm"/>
</dbReference>
<reference evidence="3" key="3">
    <citation type="submission" date="2015-06" db="UniProtKB">
        <authorList>
            <consortium name="EnsemblMetazoa"/>
        </authorList>
    </citation>
    <scope>IDENTIFICATION</scope>
</reference>
<dbReference type="EMBL" id="AMQN01010405">
    <property type="status" value="NOT_ANNOTATED_CDS"/>
    <property type="molecule type" value="Genomic_DNA"/>
</dbReference>
<dbReference type="OMA" id="SWWEDAT"/>
<keyword evidence="1" id="KW-0472">Membrane</keyword>
<reference evidence="2 4" key="2">
    <citation type="journal article" date="2013" name="Nature">
        <title>Insights into bilaterian evolution from three spiralian genomes.</title>
        <authorList>
            <person name="Simakov O."/>
            <person name="Marletaz F."/>
            <person name="Cho S.J."/>
            <person name="Edsinger-Gonzales E."/>
            <person name="Havlak P."/>
            <person name="Hellsten U."/>
            <person name="Kuo D.H."/>
            <person name="Larsson T."/>
            <person name="Lv J."/>
            <person name="Arendt D."/>
            <person name="Savage R."/>
            <person name="Osoegawa K."/>
            <person name="de Jong P."/>
            <person name="Grimwood J."/>
            <person name="Chapman J.A."/>
            <person name="Shapiro H."/>
            <person name="Aerts A."/>
            <person name="Otillar R.P."/>
            <person name="Terry A.Y."/>
            <person name="Boore J.L."/>
            <person name="Grigoriev I.V."/>
            <person name="Lindberg D.R."/>
            <person name="Seaver E.C."/>
            <person name="Weisblat D.A."/>
            <person name="Putnam N.H."/>
            <person name="Rokhsar D.S."/>
        </authorList>
    </citation>
    <scope>NUCLEOTIDE SEQUENCE</scope>
    <source>
        <strain evidence="2 4">I ESC-2004</strain>
    </source>
</reference>
<dbReference type="HOGENOM" id="CLU_057403_0_0_1"/>
<accession>R7U4K8</accession>
<organism evidence="2">
    <name type="scientific">Capitella teleta</name>
    <name type="common">Polychaete worm</name>
    <dbReference type="NCBI Taxonomy" id="283909"/>
    <lineage>
        <taxon>Eukaryota</taxon>
        <taxon>Metazoa</taxon>
        <taxon>Spiralia</taxon>
        <taxon>Lophotrochozoa</taxon>
        <taxon>Annelida</taxon>
        <taxon>Polychaeta</taxon>
        <taxon>Sedentaria</taxon>
        <taxon>Scolecida</taxon>
        <taxon>Capitellidae</taxon>
        <taxon>Capitella</taxon>
    </lineage>
</organism>
<dbReference type="Pfam" id="PF13489">
    <property type="entry name" value="Methyltransf_23"/>
    <property type="match status" value="1"/>
</dbReference>
<dbReference type="CDD" id="cd02440">
    <property type="entry name" value="AdoMet_MTases"/>
    <property type="match status" value="1"/>
</dbReference>
<dbReference type="PANTHER" id="PTHR45445:SF2">
    <property type="entry name" value="METHYLTRANSFERASE TYPE 11 DOMAIN-CONTAINING PROTEIN"/>
    <property type="match status" value="1"/>
</dbReference>
<evidence type="ECO:0000313" key="3">
    <source>
        <dbReference type="EnsemblMetazoa" id="CapteP169490"/>
    </source>
</evidence>
<feature type="transmembrane region" description="Helical" evidence="1">
    <location>
        <begin position="12"/>
        <end position="29"/>
    </location>
</feature>
<keyword evidence="1" id="KW-1133">Transmembrane helix</keyword>
<evidence type="ECO:0008006" key="5">
    <source>
        <dbReference type="Google" id="ProtNLM"/>
    </source>
</evidence>
<dbReference type="SUPFAM" id="SSF53335">
    <property type="entry name" value="S-adenosyl-L-methionine-dependent methyltransferases"/>
    <property type="match status" value="1"/>
</dbReference>
<dbReference type="PANTHER" id="PTHR45445">
    <property type="match status" value="1"/>
</dbReference>